<name>A0A9D2BV33_9FIRM</name>
<evidence type="ECO:0000256" key="2">
    <source>
        <dbReference type="ARBA" id="ARBA00022714"/>
    </source>
</evidence>
<keyword evidence="7" id="KW-0100">Branched-chain amino acid biosynthesis</keyword>
<evidence type="ECO:0000259" key="8">
    <source>
        <dbReference type="Pfam" id="PF00920"/>
    </source>
</evidence>
<proteinExistence type="inferred from homology"/>
<dbReference type="EC" id="4.2.1.9" evidence="10"/>
<dbReference type="Pfam" id="PF00920">
    <property type="entry name" value="ILVD_EDD_N"/>
    <property type="match status" value="1"/>
</dbReference>
<evidence type="ECO:0000313" key="10">
    <source>
        <dbReference type="EMBL" id="HIX94657.1"/>
    </source>
</evidence>
<dbReference type="GO" id="GO:0051537">
    <property type="term" value="F:2 iron, 2 sulfur cluster binding"/>
    <property type="evidence" value="ECO:0007669"/>
    <property type="project" value="UniProtKB-KW"/>
</dbReference>
<dbReference type="InterPro" id="IPR020558">
    <property type="entry name" value="DiOHA_6PGluconate_deHydtase_CS"/>
</dbReference>
<feature type="domain" description="Dihydroxy-acid/6-phosphogluconate dehydratase N-terminal" evidence="8">
    <location>
        <begin position="2"/>
        <end position="180"/>
    </location>
</feature>
<dbReference type="Gene3D" id="3.50.30.80">
    <property type="entry name" value="IlvD/EDD C-terminal domain-like"/>
    <property type="match status" value="1"/>
</dbReference>
<comment type="caution">
    <text evidence="10">The sequence shown here is derived from an EMBL/GenBank/DDBJ whole genome shotgun (WGS) entry which is preliminary data.</text>
</comment>
<organism evidence="10 11">
    <name type="scientific">Candidatus Gemmiger excrementipullorum</name>
    <dbReference type="NCBI Taxonomy" id="2838610"/>
    <lineage>
        <taxon>Bacteria</taxon>
        <taxon>Bacillati</taxon>
        <taxon>Bacillota</taxon>
        <taxon>Clostridia</taxon>
        <taxon>Eubacteriales</taxon>
        <taxon>Gemmiger</taxon>
    </lineage>
</organism>
<dbReference type="GO" id="GO:0005829">
    <property type="term" value="C:cytosol"/>
    <property type="evidence" value="ECO:0007669"/>
    <property type="project" value="TreeGrafter"/>
</dbReference>
<evidence type="ECO:0000256" key="3">
    <source>
        <dbReference type="ARBA" id="ARBA00022723"/>
    </source>
</evidence>
<accession>A0A9D2BV33</accession>
<feature type="non-terminal residue" evidence="10">
    <location>
        <position position="1"/>
    </location>
</feature>
<dbReference type="GO" id="GO:0004160">
    <property type="term" value="F:dihydroxy-acid dehydratase activity"/>
    <property type="evidence" value="ECO:0007669"/>
    <property type="project" value="UniProtKB-EC"/>
</dbReference>
<dbReference type="InterPro" id="IPR056740">
    <property type="entry name" value="ILV_EDD_C"/>
</dbReference>
<sequence>AGLIDDAQLEDCTCNCCPGCGSCSGMYTANSMNCLCEAIGIALPGNGTIPAVYAKRLQLGKRSGMAIMDLVRRGVTARQIVNARSIRNALTCDMALGCSTNTVLHLLAIAHEAGVPLDLKLFNEVSAQTPNLCHLAPAGPTHMPDLYQAGGIPAVQAELAKKGLLDLDVPTVTGKTLGENIAGAHILDTKAIRPIDDPYSQTGGLQILWGNLAPDGCVVKRSAVAPEMQVHSGPARVFDSEDAAIAAIYAGKIVPGDVVVIRYEGPKGGPGMREMLNPTSALAGMKLDTTVALITDGRFSGASRGASIGHVSPEAASGGPIGLVQEGDTIAIDIPNARITLQVSDEELARRKAVYVQPEPNVKSGWLARYARQVASANLGAVLQ</sequence>
<protein>
    <submittedName>
        <fullName evidence="10">Dihydroxy-acid dehydratase</fullName>
        <ecNumber evidence="10">4.2.1.9</ecNumber>
    </submittedName>
</protein>
<keyword evidence="6 10" id="KW-0456">Lyase</keyword>
<feature type="domain" description="Dihydroxy-acid/6-phosphogluconate dehydratase C-terminal" evidence="9">
    <location>
        <begin position="191"/>
        <end position="381"/>
    </location>
</feature>
<evidence type="ECO:0000256" key="1">
    <source>
        <dbReference type="ARBA" id="ARBA00006486"/>
    </source>
</evidence>
<dbReference type="PANTHER" id="PTHR43661:SF3">
    <property type="entry name" value="D-XYLONATE DEHYDRATASE YAGF-RELATED"/>
    <property type="match status" value="1"/>
</dbReference>
<dbReference type="PROSITE" id="PS00887">
    <property type="entry name" value="ILVD_EDD_2"/>
    <property type="match status" value="1"/>
</dbReference>
<keyword evidence="3" id="KW-0479">Metal-binding</keyword>
<evidence type="ECO:0000256" key="5">
    <source>
        <dbReference type="ARBA" id="ARBA00023014"/>
    </source>
</evidence>
<comment type="similarity">
    <text evidence="1">Belongs to the IlvD/Edd family.</text>
</comment>
<dbReference type="Proteomes" id="UP000886751">
    <property type="component" value="Unassembled WGS sequence"/>
</dbReference>
<dbReference type="Pfam" id="PF24877">
    <property type="entry name" value="ILV_EDD_C"/>
    <property type="match status" value="1"/>
</dbReference>
<keyword evidence="5" id="KW-0411">Iron-sulfur</keyword>
<evidence type="ECO:0000256" key="4">
    <source>
        <dbReference type="ARBA" id="ARBA00023004"/>
    </source>
</evidence>
<evidence type="ECO:0000313" key="11">
    <source>
        <dbReference type="Proteomes" id="UP000886751"/>
    </source>
</evidence>
<dbReference type="SUPFAM" id="SSF143975">
    <property type="entry name" value="IlvD/EDD N-terminal domain-like"/>
    <property type="match status" value="1"/>
</dbReference>
<dbReference type="EMBL" id="DXEI01000066">
    <property type="protein sequence ID" value="HIX94657.1"/>
    <property type="molecule type" value="Genomic_DNA"/>
</dbReference>
<dbReference type="InterPro" id="IPR037237">
    <property type="entry name" value="IlvD/EDD_N"/>
</dbReference>
<reference evidence="10" key="1">
    <citation type="journal article" date="2021" name="PeerJ">
        <title>Extensive microbial diversity within the chicken gut microbiome revealed by metagenomics and culture.</title>
        <authorList>
            <person name="Gilroy R."/>
            <person name="Ravi A."/>
            <person name="Getino M."/>
            <person name="Pursley I."/>
            <person name="Horton D.L."/>
            <person name="Alikhan N.F."/>
            <person name="Baker D."/>
            <person name="Gharbi K."/>
            <person name="Hall N."/>
            <person name="Watson M."/>
            <person name="Adriaenssens E.M."/>
            <person name="Foster-Nyarko E."/>
            <person name="Jarju S."/>
            <person name="Secka A."/>
            <person name="Antonio M."/>
            <person name="Oren A."/>
            <person name="Chaudhuri R.R."/>
            <person name="La Ragione R."/>
            <person name="Hildebrand F."/>
            <person name="Pallen M.J."/>
        </authorList>
    </citation>
    <scope>NUCLEOTIDE SEQUENCE</scope>
    <source>
        <strain evidence="10">ChiHecec2B26-7398</strain>
    </source>
</reference>
<reference evidence="10" key="2">
    <citation type="submission" date="2021-04" db="EMBL/GenBank/DDBJ databases">
        <authorList>
            <person name="Gilroy R."/>
        </authorList>
    </citation>
    <scope>NUCLEOTIDE SEQUENCE</scope>
    <source>
        <strain evidence="10">ChiHecec2B26-7398</strain>
    </source>
</reference>
<evidence type="ECO:0000256" key="6">
    <source>
        <dbReference type="ARBA" id="ARBA00023239"/>
    </source>
</evidence>
<gene>
    <name evidence="10" type="ORF">H9846_04285</name>
</gene>
<dbReference type="InterPro" id="IPR042096">
    <property type="entry name" value="Dihydro-acid_dehy_C"/>
</dbReference>
<dbReference type="GO" id="GO:0009082">
    <property type="term" value="P:branched-chain amino acid biosynthetic process"/>
    <property type="evidence" value="ECO:0007669"/>
    <property type="project" value="UniProtKB-KW"/>
</dbReference>
<dbReference type="FunFam" id="3.50.30.80:FF:000001">
    <property type="entry name" value="Dihydroxy-acid dehydratase"/>
    <property type="match status" value="1"/>
</dbReference>
<dbReference type="SUPFAM" id="SSF52016">
    <property type="entry name" value="LeuD/IlvD-like"/>
    <property type="match status" value="1"/>
</dbReference>
<evidence type="ECO:0000256" key="7">
    <source>
        <dbReference type="ARBA" id="ARBA00023304"/>
    </source>
</evidence>
<dbReference type="PANTHER" id="PTHR43661">
    <property type="entry name" value="D-XYLONATE DEHYDRATASE"/>
    <property type="match status" value="1"/>
</dbReference>
<keyword evidence="4" id="KW-0408">Iron</keyword>
<dbReference type="AlphaFoldDB" id="A0A9D2BV33"/>
<keyword evidence="2" id="KW-0001">2Fe-2S</keyword>
<dbReference type="InterPro" id="IPR000581">
    <property type="entry name" value="ILV_EDD_N"/>
</dbReference>
<evidence type="ECO:0000259" key="9">
    <source>
        <dbReference type="Pfam" id="PF24877"/>
    </source>
</evidence>
<dbReference type="GO" id="GO:0046872">
    <property type="term" value="F:metal ion binding"/>
    <property type="evidence" value="ECO:0007669"/>
    <property type="project" value="UniProtKB-KW"/>
</dbReference>
<keyword evidence="7" id="KW-0028">Amino-acid biosynthesis</keyword>